<keyword evidence="7 14" id="KW-0963">Cytoplasm</keyword>
<comment type="caution">
    <text evidence="17">The sequence shown here is derived from an EMBL/GenBank/DDBJ whole genome shotgun (WGS) entry which is preliminary data.</text>
</comment>
<evidence type="ECO:0000313" key="18">
    <source>
        <dbReference type="Proteomes" id="UP000218689"/>
    </source>
</evidence>
<sequence>MIFMETELINYEKITRHIWQNLYKKTLPTLTEAELENIKSINDEISVQDVNDVYLPLVQLIRIYKKTMSDLSFSKGLFLQKIAENQPFIIGISGSVAVGKSTTARLLQLLLSRSFKTSTVALVTTDGFLYPNQTLTEQNILDRKGFPESYDMESLISFLSEIKSGKDVEIPVYSHEIYDILPEKTLVKSPDILIVEGINVFQSTLNKRLYINDFFDFSIYVDATESNIERWYLERFKTLLELAKKDSTNYYHQFTRLSADEVLKMARDTWKKVNLVNLREFIEPTRNRAEVILHKDKRHKVDKIYLKKY</sequence>
<evidence type="ECO:0000256" key="3">
    <source>
        <dbReference type="ARBA" id="ARBA00005225"/>
    </source>
</evidence>
<dbReference type="EMBL" id="BEDT01000002">
    <property type="protein sequence ID" value="GAX47432.1"/>
    <property type="molecule type" value="Genomic_DNA"/>
</dbReference>
<dbReference type="NCBIfam" id="TIGR00554">
    <property type="entry name" value="panK_bact"/>
    <property type="match status" value="1"/>
</dbReference>
<name>A0A224XBX0_9LACT</name>
<evidence type="ECO:0000256" key="4">
    <source>
        <dbReference type="ARBA" id="ARBA00006087"/>
    </source>
</evidence>
<keyword evidence="12 14" id="KW-0173">Coenzyme A biosynthesis</keyword>
<keyword evidence="10 14" id="KW-0418">Kinase</keyword>
<dbReference type="InterPro" id="IPR027417">
    <property type="entry name" value="P-loop_NTPase"/>
</dbReference>
<keyword evidence="9 14" id="KW-0547">Nucleotide-binding</keyword>
<keyword evidence="8 14" id="KW-0808">Transferase</keyword>
<evidence type="ECO:0000256" key="7">
    <source>
        <dbReference type="ARBA" id="ARBA00022490"/>
    </source>
</evidence>
<feature type="domain" description="Phosphoribulokinase/uridine kinase" evidence="16">
    <location>
        <begin position="89"/>
        <end position="225"/>
    </location>
</feature>
<dbReference type="GO" id="GO:0005737">
    <property type="term" value="C:cytoplasm"/>
    <property type="evidence" value="ECO:0007669"/>
    <property type="project" value="UniProtKB-SubCell"/>
</dbReference>
<evidence type="ECO:0000256" key="12">
    <source>
        <dbReference type="ARBA" id="ARBA00022993"/>
    </source>
</evidence>
<dbReference type="GO" id="GO:0004594">
    <property type="term" value="F:pantothenate kinase activity"/>
    <property type="evidence" value="ECO:0007669"/>
    <property type="project" value="UniProtKB-UniRule"/>
</dbReference>
<gene>
    <name evidence="14" type="primary">coaA</name>
    <name evidence="17" type="ORF">RsY01_1032</name>
</gene>
<organism evidence="17 18">
    <name type="scientific">Pseudolactococcus reticulitermitis</name>
    <dbReference type="NCBI Taxonomy" id="2025039"/>
    <lineage>
        <taxon>Bacteria</taxon>
        <taxon>Bacillati</taxon>
        <taxon>Bacillota</taxon>
        <taxon>Bacilli</taxon>
        <taxon>Lactobacillales</taxon>
        <taxon>Streptococcaceae</taxon>
        <taxon>Pseudolactococcus</taxon>
    </lineage>
</organism>
<evidence type="ECO:0000256" key="5">
    <source>
        <dbReference type="ARBA" id="ARBA00012102"/>
    </source>
</evidence>
<comment type="catalytic activity">
    <reaction evidence="1 14 15">
        <text>(R)-pantothenate + ATP = (R)-4'-phosphopantothenate + ADP + H(+)</text>
        <dbReference type="Rhea" id="RHEA:16373"/>
        <dbReference type="ChEBI" id="CHEBI:10986"/>
        <dbReference type="ChEBI" id="CHEBI:15378"/>
        <dbReference type="ChEBI" id="CHEBI:29032"/>
        <dbReference type="ChEBI" id="CHEBI:30616"/>
        <dbReference type="ChEBI" id="CHEBI:456216"/>
        <dbReference type="EC" id="2.7.1.33"/>
    </reaction>
</comment>
<dbReference type="InterPro" id="IPR006083">
    <property type="entry name" value="PRK/URK"/>
</dbReference>
<dbReference type="GO" id="GO:0015937">
    <property type="term" value="P:coenzyme A biosynthetic process"/>
    <property type="evidence" value="ECO:0007669"/>
    <property type="project" value="UniProtKB-UniRule"/>
</dbReference>
<evidence type="ECO:0000256" key="15">
    <source>
        <dbReference type="RuleBase" id="RU003530"/>
    </source>
</evidence>
<proteinExistence type="inferred from homology"/>
<evidence type="ECO:0000259" key="16">
    <source>
        <dbReference type="Pfam" id="PF00485"/>
    </source>
</evidence>
<dbReference type="CDD" id="cd02025">
    <property type="entry name" value="PanK"/>
    <property type="match status" value="1"/>
</dbReference>
<evidence type="ECO:0000256" key="6">
    <source>
        <dbReference type="ARBA" id="ARBA00015080"/>
    </source>
</evidence>
<dbReference type="GO" id="GO:0005524">
    <property type="term" value="F:ATP binding"/>
    <property type="evidence" value="ECO:0007669"/>
    <property type="project" value="UniProtKB-UniRule"/>
</dbReference>
<comment type="similarity">
    <text evidence="4 14 15">Belongs to the prokaryotic pantothenate kinase family.</text>
</comment>
<evidence type="ECO:0000313" key="17">
    <source>
        <dbReference type="EMBL" id="GAX47432.1"/>
    </source>
</evidence>
<accession>A0A224XBX0</accession>
<protein>
    <recommendedName>
        <fullName evidence="6 14">Pantothenate kinase</fullName>
        <ecNumber evidence="5 14">2.7.1.33</ecNumber>
    </recommendedName>
    <alternativeName>
        <fullName evidence="13 14">Pantothenic acid kinase</fullName>
    </alternativeName>
</protein>
<evidence type="ECO:0000256" key="13">
    <source>
        <dbReference type="ARBA" id="ARBA00032866"/>
    </source>
</evidence>
<dbReference type="PANTHER" id="PTHR10285">
    <property type="entry name" value="URIDINE KINASE"/>
    <property type="match status" value="1"/>
</dbReference>
<dbReference type="AlphaFoldDB" id="A0A224XBX0"/>
<reference evidence="18" key="1">
    <citation type="submission" date="2017-08" db="EMBL/GenBank/DDBJ databases">
        <title>Draft genome sequence of Lactococcus sp. strain Rs-Y01, isolated from the gut of the lower termite Reticulitermes speratus.</title>
        <authorList>
            <person name="Ohkuma M."/>
            <person name="Yuki M."/>
        </authorList>
    </citation>
    <scope>NUCLEOTIDE SEQUENCE [LARGE SCALE GENOMIC DNA]</scope>
    <source>
        <strain evidence="18">Rs-Y01</strain>
    </source>
</reference>
<dbReference type="PIRSF" id="PIRSF000545">
    <property type="entry name" value="Pantothenate_kin"/>
    <property type="match status" value="1"/>
</dbReference>
<dbReference type="UniPathway" id="UPA00241">
    <property type="reaction ID" value="UER00352"/>
</dbReference>
<dbReference type="Pfam" id="PF00485">
    <property type="entry name" value="PRK"/>
    <property type="match status" value="1"/>
</dbReference>
<dbReference type="InterPro" id="IPR004566">
    <property type="entry name" value="PanK"/>
</dbReference>
<keyword evidence="11 14" id="KW-0067">ATP-binding</keyword>
<evidence type="ECO:0000256" key="1">
    <source>
        <dbReference type="ARBA" id="ARBA00001206"/>
    </source>
</evidence>
<evidence type="ECO:0000256" key="10">
    <source>
        <dbReference type="ARBA" id="ARBA00022777"/>
    </source>
</evidence>
<comment type="subcellular location">
    <subcellularLocation>
        <location evidence="2 14 15">Cytoplasm</location>
    </subcellularLocation>
</comment>
<evidence type="ECO:0000256" key="14">
    <source>
        <dbReference type="HAMAP-Rule" id="MF_00215"/>
    </source>
</evidence>
<evidence type="ECO:0000256" key="2">
    <source>
        <dbReference type="ARBA" id="ARBA00004496"/>
    </source>
</evidence>
<dbReference type="HAMAP" id="MF_00215">
    <property type="entry name" value="Pantothen_kinase_1"/>
    <property type="match status" value="1"/>
</dbReference>
<dbReference type="Gene3D" id="3.40.50.300">
    <property type="entry name" value="P-loop containing nucleotide triphosphate hydrolases"/>
    <property type="match status" value="1"/>
</dbReference>
<evidence type="ECO:0000256" key="9">
    <source>
        <dbReference type="ARBA" id="ARBA00022741"/>
    </source>
</evidence>
<keyword evidence="18" id="KW-1185">Reference proteome</keyword>
<evidence type="ECO:0000256" key="8">
    <source>
        <dbReference type="ARBA" id="ARBA00022679"/>
    </source>
</evidence>
<evidence type="ECO:0000256" key="11">
    <source>
        <dbReference type="ARBA" id="ARBA00022840"/>
    </source>
</evidence>
<feature type="binding site" evidence="14">
    <location>
        <begin position="94"/>
        <end position="101"/>
    </location>
    <ligand>
        <name>ATP</name>
        <dbReference type="ChEBI" id="CHEBI:30616"/>
    </ligand>
</feature>
<dbReference type="EC" id="2.7.1.33" evidence="5 14"/>
<comment type="pathway">
    <text evidence="3 14 15">Cofactor biosynthesis; coenzyme A biosynthesis; CoA from (R)-pantothenate: step 1/5.</text>
</comment>
<dbReference type="Proteomes" id="UP000218689">
    <property type="component" value="Unassembled WGS sequence"/>
</dbReference>
<dbReference type="SUPFAM" id="SSF52540">
    <property type="entry name" value="P-loop containing nucleoside triphosphate hydrolases"/>
    <property type="match status" value="1"/>
</dbReference>